<dbReference type="Proteomes" id="UP000027180">
    <property type="component" value="Chromosome"/>
</dbReference>
<dbReference type="EMBL" id="CP006986">
    <property type="protein sequence ID" value="AIC26949.1"/>
    <property type="molecule type" value="Genomic_DNA"/>
</dbReference>
<dbReference type="RefSeq" id="WP_038692472.1">
    <property type="nucleotide sequence ID" value="NZ_CP006986.1"/>
</dbReference>
<gene>
    <name evidence="2" type="ORF">IE4771_CH01824</name>
</gene>
<reference evidence="2 3" key="1">
    <citation type="submission" date="2013-12" db="EMBL/GenBank/DDBJ databases">
        <title>Complete genome sequence of Rhizobium etli bv. mimosae IE4771.</title>
        <authorList>
            <person name="Bustos P."/>
            <person name="Santamaria R.I."/>
            <person name="Lozano L."/>
            <person name="Ormeno-Orrillo E."/>
            <person name="Rogel M.A."/>
            <person name="Romero D."/>
            <person name="Cevallos M.A."/>
            <person name="Martinez-Romero E."/>
            <person name="Gonzalez V."/>
        </authorList>
    </citation>
    <scope>NUCLEOTIDE SEQUENCE [LARGE SCALE GENOMIC DNA]</scope>
    <source>
        <strain evidence="2 3">IE4771</strain>
    </source>
</reference>
<feature type="chain" id="PRO_5001583766" description="Outer membrane protein" evidence="1">
    <location>
        <begin position="24"/>
        <end position="262"/>
    </location>
</feature>
<proteinExistence type="predicted"/>
<dbReference type="OrthoDB" id="6555107at2"/>
<sequence length="262" mass="27714">MRVQWLQAAALCVALGVASSAYTADIAPGIPEAKVVESESGWTYTVAPYFWAAGLSGDMAQFGLPEVHIDSDFGDILDNLDFAFMAAGEARYDRFSIFADIMYTKLGADANTRRGILADSVDVTSTTFAGLLGAGYSVLENQSGRLDIVGGVRVWSVDTTIGFNGGLLGGREADDGATWVDALAGIRGSYFFTPEIYVTGWGLVGAGGADLDWDVSLALGYKFTDTISAVAGYRAVGVNYDNDGFVFDVVEQGPIIGVAFHF</sequence>
<dbReference type="KEGG" id="rei:IE4771_CH01824"/>
<evidence type="ECO:0008006" key="4">
    <source>
        <dbReference type="Google" id="ProtNLM"/>
    </source>
</evidence>
<evidence type="ECO:0000313" key="2">
    <source>
        <dbReference type="EMBL" id="AIC26949.1"/>
    </source>
</evidence>
<keyword evidence="1" id="KW-0732">Signal</keyword>
<evidence type="ECO:0000313" key="3">
    <source>
        <dbReference type="Proteomes" id="UP000027180"/>
    </source>
</evidence>
<organism evidence="2 3">
    <name type="scientific">Rhizobium etli bv. mimosae str. IE4771</name>
    <dbReference type="NCBI Taxonomy" id="1432050"/>
    <lineage>
        <taxon>Bacteria</taxon>
        <taxon>Pseudomonadati</taxon>
        <taxon>Pseudomonadota</taxon>
        <taxon>Alphaproteobacteria</taxon>
        <taxon>Hyphomicrobiales</taxon>
        <taxon>Rhizobiaceae</taxon>
        <taxon>Rhizobium/Agrobacterium group</taxon>
        <taxon>Rhizobium</taxon>
    </lineage>
</organism>
<accession>A0A060HZM6</accession>
<dbReference type="HOGENOM" id="CLU_077404_1_0_5"/>
<name>A0A060HZM6_RHIET</name>
<dbReference type="AlphaFoldDB" id="A0A060HZM6"/>
<protein>
    <recommendedName>
        <fullName evidence="4">Outer membrane protein</fullName>
    </recommendedName>
</protein>
<evidence type="ECO:0000256" key="1">
    <source>
        <dbReference type="SAM" id="SignalP"/>
    </source>
</evidence>
<feature type="signal peptide" evidence="1">
    <location>
        <begin position="1"/>
        <end position="23"/>
    </location>
</feature>